<sequence length="50" mass="5056">MTTAPSARGFFIGDYAGLAPAGSSFASLSIRANDANTSNRTDAVFSSVSP</sequence>
<protein>
    <submittedName>
        <fullName evidence="1">Nitrogen regulatory protein PII-like uncharacterized protein</fullName>
    </submittedName>
</protein>
<evidence type="ECO:0000313" key="2">
    <source>
        <dbReference type="Proteomes" id="UP001239267"/>
    </source>
</evidence>
<gene>
    <name evidence="1" type="ORF">J2T23_000466</name>
</gene>
<name>A0AAJ1SPF2_9MICC</name>
<proteinExistence type="predicted"/>
<accession>A0AAJ1SPF2</accession>
<dbReference type="RefSeq" id="WP_307356754.1">
    <property type="nucleotide sequence ID" value="NZ_JAUSTB010000001.1"/>
</dbReference>
<evidence type="ECO:0000313" key="1">
    <source>
        <dbReference type="EMBL" id="MDQ0144592.1"/>
    </source>
</evidence>
<organism evidence="1 2">
    <name type="scientific">Pseudarthrobacter niigatensis</name>
    <dbReference type="NCBI Taxonomy" id="369935"/>
    <lineage>
        <taxon>Bacteria</taxon>
        <taxon>Bacillati</taxon>
        <taxon>Actinomycetota</taxon>
        <taxon>Actinomycetes</taxon>
        <taxon>Micrococcales</taxon>
        <taxon>Micrococcaceae</taxon>
        <taxon>Pseudarthrobacter</taxon>
    </lineage>
</organism>
<dbReference type="Proteomes" id="UP001239267">
    <property type="component" value="Unassembled WGS sequence"/>
</dbReference>
<comment type="caution">
    <text evidence="1">The sequence shown here is derived from an EMBL/GenBank/DDBJ whole genome shotgun (WGS) entry which is preliminary data.</text>
</comment>
<dbReference type="EMBL" id="JAUSTB010000001">
    <property type="protein sequence ID" value="MDQ0144592.1"/>
    <property type="molecule type" value="Genomic_DNA"/>
</dbReference>
<reference evidence="1 2" key="1">
    <citation type="submission" date="2023-07" db="EMBL/GenBank/DDBJ databases">
        <title>Sorghum-associated microbial communities from plants grown in Nebraska, USA.</title>
        <authorList>
            <person name="Schachtman D."/>
        </authorList>
    </citation>
    <scope>NUCLEOTIDE SEQUENCE [LARGE SCALE GENOMIC DNA]</scope>
    <source>
        <strain evidence="1 2">DS1001</strain>
    </source>
</reference>
<keyword evidence="2" id="KW-1185">Reference proteome</keyword>
<dbReference type="AlphaFoldDB" id="A0AAJ1SPF2"/>